<evidence type="ECO:0000256" key="3">
    <source>
        <dbReference type="ARBA" id="ARBA00023163"/>
    </source>
</evidence>
<evidence type="ECO:0000256" key="4">
    <source>
        <dbReference type="SAM" id="MobiDB-lite"/>
    </source>
</evidence>
<dbReference type="Gene3D" id="1.10.10.60">
    <property type="entry name" value="Homeodomain-like"/>
    <property type="match status" value="2"/>
</dbReference>
<organism evidence="6 7">
    <name type="scientific">Vibrio tapetis subsp. tapetis</name>
    <dbReference type="NCBI Taxonomy" id="1671868"/>
    <lineage>
        <taxon>Bacteria</taxon>
        <taxon>Pseudomonadati</taxon>
        <taxon>Pseudomonadota</taxon>
        <taxon>Gammaproteobacteria</taxon>
        <taxon>Vibrionales</taxon>
        <taxon>Vibrionaceae</taxon>
        <taxon>Vibrio</taxon>
    </lineage>
</organism>
<dbReference type="RefSeq" id="WP_102524209.1">
    <property type="nucleotide sequence ID" value="NZ_LT960612.1"/>
</dbReference>
<evidence type="ECO:0000256" key="2">
    <source>
        <dbReference type="ARBA" id="ARBA00023125"/>
    </source>
</evidence>
<dbReference type="Gene3D" id="3.20.80.10">
    <property type="entry name" value="Regulatory factor, effector binding domain"/>
    <property type="match status" value="1"/>
</dbReference>
<keyword evidence="3" id="KW-0804">Transcription</keyword>
<feature type="compositionally biased region" description="Polar residues" evidence="4">
    <location>
        <begin position="125"/>
        <end position="144"/>
    </location>
</feature>
<protein>
    <recommendedName>
        <fullName evidence="5">HTH araC/xylS-type domain-containing protein</fullName>
    </recommendedName>
</protein>
<sequence>MKTDYHLKLKPVIRYLEKNYNTQLNLEDVARIASLSPYHFHRVFKAVTNETLNDYLRRLRLQQAAQDLFYKKPAVIEVALEYGFSSSQSFAKAFRKYFNMSPTDVRSCPSVELFSIAIQNSKMGHQLSKNGNDSTDADSYTSPHTKQRRVTMERKQFEPTTLAYVRVTGPYGENYEPAIGKLYQWAGAEGVADATCIFIYHDNPELTPVDKCRTDICLMVPESVKIAGDIELQAFVGGEYATLRTTITDKQQYGPAWNDHISQIVDLGIEMDDRPCFELYHSYDAEKGITDVSFCSAIK</sequence>
<dbReference type="SMART" id="SM00871">
    <property type="entry name" value="AraC_E_bind"/>
    <property type="match status" value="1"/>
</dbReference>
<dbReference type="OrthoDB" id="282744at2"/>
<dbReference type="PRINTS" id="PR00032">
    <property type="entry name" value="HTHARAC"/>
</dbReference>
<reference evidence="6 7" key="1">
    <citation type="submission" date="2017-10" db="EMBL/GenBank/DDBJ databases">
        <authorList>
            <person name="Banno H."/>
            <person name="Chua N.-H."/>
        </authorList>
    </citation>
    <scope>NUCLEOTIDE SEQUENCE [LARGE SCALE GENOMIC DNA]</scope>
    <source>
        <strain evidence="6">Vibrio tapetis CECT4600</strain>
    </source>
</reference>
<keyword evidence="1" id="KW-0805">Transcription regulation</keyword>
<dbReference type="SUPFAM" id="SSF55136">
    <property type="entry name" value="Probable bacterial effector-binding domain"/>
    <property type="match status" value="1"/>
</dbReference>
<dbReference type="InterPro" id="IPR020449">
    <property type="entry name" value="Tscrpt_reg_AraC-type_HTH"/>
</dbReference>
<feature type="domain" description="HTH araC/xylS-type" evidence="5">
    <location>
        <begin position="10"/>
        <end position="108"/>
    </location>
</feature>
<dbReference type="Pfam" id="PF12833">
    <property type="entry name" value="HTH_18"/>
    <property type="match status" value="1"/>
</dbReference>
<evidence type="ECO:0000259" key="5">
    <source>
        <dbReference type="PROSITE" id="PS01124"/>
    </source>
</evidence>
<dbReference type="InterPro" id="IPR018062">
    <property type="entry name" value="HTH_AraC-typ_CS"/>
</dbReference>
<dbReference type="GO" id="GO:0003700">
    <property type="term" value="F:DNA-binding transcription factor activity"/>
    <property type="evidence" value="ECO:0007669"/>
    <property type="project" value="InterPro"/>
</dbReference>
<dbReference type="Pfam" id="PF06445">
    <property type="entry name" value="GyrI-like"/>
    <property type="match status" value="1"/>
</dbReference>
<dbReference type="InterPro" id="IPR011256">
    <property type="entry name" value="Reg_factor_effector_dom_sf"/>
</dbReference>
<dbReference type="Proteomes" id="UP000235828">
    <property type="component" value="Chromosome B"/>
</dbReference>
<dbReference type="EMBL" id="LT960612">
    <property type="protein sequence ID" value="SON51826.1"/>
    <property type="molecule type" value="Genomic_DNA"/>
</dbReference>
<gene>
    <name evidence="6" type="ORF">VTAP4600_B0215</name>
</gene>
<dbReference type="InterPro" id="IPR050908">
    <property type="entry name" value="SmbC-like"/>
</dbReference>
<feature type="region of interest" description="Disordered" evidence="4">
    <location>
        <begin position="125"/>
        <end position="150"/>
    </location>
</feature>
<dbReference type="InterPro" id="IPR010499">
    <property type="entry name" value="AraC_E-bd"/>
</dbReference>
<evidence type="ECO:0000313" key="6">
    <source>
        <dbReference type="EMBL" id="SON51826.1"/>
    </source>
</evidence>
<dbReference type="SUPFAM" id="SSF46689">
    <property type="entry name" value="Homeodomain-like"/>
    <property type="match status" value="2"/>
</dbReference>
<evidence type="ECO:0000313" key="7">
    <source>
        <dbReference type="Proteomes" id="UP000235828"/>
    </source>
</evidence>
<dbReference type="PANTHER" id="PTHR40055">
    <property type="entry name" value="TRANSCRIPTIONAL REGULATOR YGIV-RELATED"/>
    <property type="match status" value="1"/>
</dbReference>
<accession>A0A2N8ZIX8</accession>
<keyword evidence="2" id="KW-0238">DNA-binding</keyword>
<dbReference type="SMART" id="SM00342">
    <property type="entry name" value="HTH_ARAC"/>
    <property type="match status" value="1"/>
</dbReference>
<dbReference type="InterPro" id="IPR018060">
    <property type="entry name" value="HTH_AraC"/>
</dbReference>
<dbReference type="PROSITE" id="PS00041">
    <property type="entry name" value="HTH_ARAC_FAMILY_1"/>
    <property type="match status" value="1"/>
</dbReference>
<dbReference type="AlphaFoldDB" id="A0A2N8ZIX8"/>
<keyword evidence="7" id="KW-1185">Reference proteome</keyword>
<dbReference type="InterPro" id="IPR009057">
    <property type="entry name" value="Homeodomain-like_sf"/>
</dbReference>
<name>A0A2N8ZIX8_9VIBR</name>
<dbReference type="PANTHER" id="PTHR40055:SF2">
    <property type="entry name" value="DNA GYRASE INHIBITOR"/>
    <property type="match status" value="1"/>
</dbReference>
<dbReference type="GO" id="GO:0043565">
    <property type="term" value="F:sequence-specific DNA binding"/>
    <property type="evidence" value="ECO:0007669"/>
    <property type="project" value="InterPro"/>
</dbReference>
<dbReference type="PROSITE" id="PS01124">
    <property type="entry name" value="HTH_ARAC_FAMILY_2"/>
    <property type="match status" value="1"/>
</dbReference>
<dbReference type="KEGG" id="vta:B0215"/>
<evidence type="ECO:0000256" key="1">
    <source>
        <dbReference type="ARBA" id="ARBA00023015"/>
    </source>
</evidence>
<proteinExistence type="predicted"/>
<dbReference type="InterPro" id="IPR029442">
    <property type="entry name" value="GyrI-like"/>
</dbReference>